<dbReference type="SUPFAM" id="SSF55486">
    <property type="entry name" value="Metalloproteases ('zincins'), catalytic domain"/>
    <property type="match status" value="1"/>
</dbReference>
<feature type="domain" description="P/Homo B" evidence="6">
    <location>
        <begin position="651"/>
        <end position="808"/>
    </location>
</feature>
<evidence type="ECO:0000259" key="6">
    <source>
        <dbReference type="PROSITE" id="PS51829"/>
    </source>
</evidence>
<protein>
    <submittedName>
        <fullName evidence="7">T9SS type A sorting domain-containing protein</fullName>
    </submittedName>
</protein>
<dbReference type="GO" id="GO:0004222">
    <property type="term" value="F:metalloendopeptidase activity"/>
    <property type="evidence" value="ECO:0007669"/>
    <property type="project" value="InterPro"/>
</dbReference>
<feature type="signal peptide" evidence="4">
    <location>
        <begin position="1"/>
        <end position="18"/>
    </location>
</feature>
<dbReference type="Pfam" id="PF13582">
    <property type="entry name" value="Reprolysin_3"/>
    <property type="match status" value="1"/>
</dbReference>
<dbReference type="GO" id="GO:0004252">
    <property type="term" value="F:serine-type endopeptidase activity"/>
    <property type="evidence" value="ECO:0007669"/>
    <property type="project" value="InterPro"/>
</dbReference>
<dbReference type="PROSITE" id="PS50215">
    <property type="entry name" value="ADAM_MEPRO"/>
    <property type="match status" value="1"/>
</dbReference>
<dbReference type="InterPro" id="IPR008979">
    <property type="entry name" value="Galactose-bd-like_sf"/>
</dbReference>
<evidence type="ECO:0000256" key="2">
    <source>
        <dbReference type="ARBA" id="ARBA00022729"/>
    </source>
</evidence>
<dbReference type="Proteomes" id="UP000643701">
    <property type="component" value="Unassembled WGS sequence"/>
</dbReference>
<dbReference type="Gene3D" id="2.60.120.260">
    <property type="entry name" value="Galactose-binding domain-like"/>
    <property type="match status" value="1"/>
</dbReference>
<evidence type="ECO:0000256" key="3">
    <source>
        <dbReference type="ARBA" id="ARBA00022801"/>
    </source>
</evidence>
<dbReference type="EMBL" id="JAANAS010000002">
    <property type="protein sequence ID" value="NGZ88920.1"/>
    <property type="molecule type" value="Genomic_DNA"/>
</dbReference>
<dbReference type="Pfam" id="PF01483">
    <property type="entry name" value="P_proprotein"/>
    <property type="match status" value="1"/>
</dbReference>
<dbReference type="RefSeq" id="WP_166399189.1">
    <property type="nucleotide sequence ID" value="NZ_JAANAS010000002.1"/>
</dbReference>
<dbReference type="SUPFAM" id="SSF49785">
    <property type="entry name" value="Galactose-binding domain-like"/>
    <property type="match status" value="1"/>
</dbReference>
<dbReference type="InterPro" id="IPR002884">
    <property type="entry name" value="P_dom"/>
</dbReference>
<dbReference type="InterPro" id="IPR001590">
    <property type="entry name" value="Peptidase_M12B"/>
</dbReference>
<name>A0A967AGC1_9FLAO</name>
<organism evidence="7 8">
    <name type="scientific">Psychroflexus maritimus</name>
    <dbReference type="NCBI Taxonomy" id="2714865"/>
    <lineage>
        <taxon>Bacteria</taxon>
        <taxon>Pseudomonadati</taxon>
        <taxon>Bacteroidota</taxon>
        <taxon>Flavobacteriia</taxon>
        <taxon>Flavobacteriales</taxon>
        <taxon>Flavobacteriaceae</taxon>
        <taxon>Psychroflexus</taxon>
    </lineage>
</organism>
<evidence type="ECO:0000259" key="5">
    <source>
        <dbReference type="PROSITE" id="PS50215"/>
    </source>
</evidence>
<dbReference type="NCBIfam" id="TIGR04183">
    <property type="entry name" value="Por_Secre_tail"/>
    <property type="match status" value="1"/>
</dbReference>
<sequence length="894" mass="97293">MKLKISLLTLLISVICFGQSRNYFQEASPYDLHDDLINYSSKVKKYDTYFLNVGELSDFLAAAPNRFSNEESSVVASFPDANGNMSKYLMYEASSFSDELKAKFPNIKTYVGKNLDQKATSIRITITPHGFYGYITGQSGSTYINPMTSNGEYYMVFNKSYATNDEETRGICELSGNEDIEIDFDQLASESLSSNLINDSYLRKYRLALACTSQYANFHLNEAGVASSAPDSEKLETVQAAMAVSIDRVNQIYERDFSVTLEFIDDNEDLIQLSIVSDPYSNNNGGAMLGQNQTEIDNEIGSANYDIGHVFSTGGGGIAALGSVCSFSGKAQGVTGLPSPVGDAYDVDYVCHEIGHQFGATHTQNNNCQRTSSTAMETGSGNTIMGYAGICPPNVQNNSDDHFHFVSVFQVENTITGASGNCAEEISIANNPPTLTVQTNHTIPYGTAFFLDAEATDNEGDDLTYNWEQLDPEVSAQPPQSSSSQGPNFKSFPSSVESIRFFPRFETVLSGSLSSTWEVIPNVSRTMDFSILVRDNNIVGGQSASDVVTVNVANVGPFEVTSPGLYEVFGKGEQEEITWNVAGTTANGINASQVDIFFSTDAGQNFEQIADNVPNNGSYLFNVPEELETDSALILIQAADQIFYAVSPVFSVSEPFEFECSEFENTTTVNIPDSEGAEQPGAVLSSTIEVDVNDDLERLRVGVDISHAWINDLVITLIGPNGQEVVLFDRECNDENGINVLFSDDGSAIPGSCPNPLSGIFSPSNGQLSAYEGGGSLGTWTLEIQDFWNQDTGTLNSWYLEMCGENLSINEEVTSEFSVYPNPSNGTFNLRFSSGLDQNAKGRIYDINGRLIQTIDLGNQTSSTEVQLENASSGIYLVEIENNGSRTVEKLIVR</sequence>
<gene>
    <name evidence="7" type="ORF">G7034_01480</name>
</gene>
<reference evidence="7" key="1">
    <citation type="submission" date="2020-03" db="EMBL/GenBank/DDBJ databases">
        <title>Psychroflexus Maritimus sp. nov., isolate from marine sediment.</title>
        <authorList>
            <person name="Zhong Y.-L."/>
        </authorList>
    </citation>
    <scope>NUCLEOTIDE SEQUENCE</scope>
    <source>
        <strain evidence="7">C1</strain>
    </source>
</reference>
<evidence type="ECO:0000313" key="7">
    <source>
        <dbReference type="EMBL" id="NGZ88920.1"/>
    </source>
</evidence>
<evidence type="ECO:0000256" key="1">
    <source>
        <dbReference type="ARBA" id="ARBA00022670"/>
    </source>
</evidence>
<evidence type="ECO:0000313" key="8">
    <source>
        <dbReference type="Proteomes" id="UP000643701"/>
    </source>
</evidence>
<keyword evidence="2 4" id="KW-0732">Signal</keyword>
<dbReference type="Gene3D" id="2.60.40.10">
    <property type="entry name" value="Immunoglobulins"/>
    <property type="match status" value="1"/>
</dbReference>
<dbReference type="Pfam" id="PF18962">
    <property type="entry name" value="Por_Secre_tail"/>
    <property type="match status" value="1"/>
</dbReference>
<dbReference type="AlphaFoldDB" id="A0A967AGC1"/>
<dbReference type="GO" id="GO:0006508">
    <property type="term" value="P:proteolysis"/>
    <property type="evidence" value="ECO:0007669"/>
    <property type="project" value="UniProtKB-KW"/>
</dbReference>
<dbReference type="PROSITE" id="PS51829">
    <property type="entry name" value="P_HOMO_B"/>
    <property type="match status" value="1"/>
</dbReference>
<feature type="chain" id="PRO_5037708236" evidence="4">
    <location>
        <begin position="19"/>
        <end position="894"/>
    </location>
</feature>
<keyword evidence="8" id="KW-1185">Reference proteome</keyword>
<keyword evidence="3" id="KW-0378">Hydrolase</keyword>
<evidence type="ECO:0000256" key="4">
    <source>
        <dbReference type="SAM" id="SignalP"/>
    </source>
</evidence>
<proteinExistence type="predicted"/>
<feature type="domain" description="Peptidase M12B" evidence="5">
    <location>
        <begin position="317"/>
        <end position="427"/>
    </location>
</feature>
<dbReference type="Gene3D" id="3.40.390.10">
    <property type="entry name" value="Collagenase (Catalytic Domain)"/>
    <property type="match status" value="1"/>
</dbReference>
<dbReference type="InterPro" id="IPR026444">
    <property type="entry name" value="Secre_tail"/>
</dbReference>
<dbReference type="InterPro" id="IPR024079">
    <property type="entry name" value="MetalloPept_cat_dom_sf"/>
</dbReference>
<keyword evidence="1" id="KW-0645">Protease</keyword>
<dbReference type="InterPro" id="IPR013783">
    <property type="entry name" value="Ig-like_fold"/>
</dbReference>
<accession>A0A967AGC1</accession>
<comment type="caution">
    <text evidence="7">The sequence shown here is derived from an EMBL/GenBank/DDBJ whole genome shotgun (WGS) entry which is preliminary data.</text>
</comment>